<organism evidence="2 3">
    <name type="scientific">Hydrogeniiclostridium mannosilyticum</name>
    <dbReference type="NCBI Taxonomy" id="2764322"/>
    <lineage>
        <taxon>Bacteria</taxon>
        <taxon>Bacillati</taxon>
        <taxon>Bacillota</taxon>
        <taxon>Clostridia</taxon>
        <taxon>Eubacteriales</taxon>
        <taxon>Acutalibacteraceae</taxon>
        <taxon>Hydrogeniiclostridium</taxon>
    </lineage>
</organism>
<dbReference type="InterPro" id="IPR035985">
    <property type="entry name" value="Ubiquitin-activating_enz"/>
</dbReference>
<dbReference type="CDD" id="cd00755">
    <property type="entry name" value="YgdL_like"/>
    <property type="match status" value="1"/>
</dbReference>
<dbReference type="Proteomes" id="UP000249377">
    <property type="component" value="Unassembled WGS sequence"/>
</dbReference>
<dbReference type="PANTHER" id="PTHR43267:SF1">
    <property type="entry name" value="TRNA THREONYLCARBAMOYLADENOSINE DEHYDRATASE"/>
    <property type="match status" value="1"/>
</dbReference>
<gene>
    <name evidence="2" type="ORF">DPQ25_12605</name>
</gene>
<dbReference type="Pfam" id="PF00899">
    <property type="entry name" value="ThiF"/>
    <property type="match status" value="1"/>
</dbReference>
<dbReference type="GO" id="GO:0061504">
    <property type="term" value="P:cyclic threonylcarbamoyladenosine biosynthetic process"/>
    <property type="evidence" value="ECO:0007669"/>
    <property type="project" value="TreeGrafter"/>
</dbReference>
<dbReference type="SUPFAM" id="SSF69572">
    <property type="entry name" value="Activating enzymes of the ubiquitin-like proteins"/>
    <property type="match status" value="1"/>
</dbReference>
<dbReference type="RefSeq" id="WP_112333527.1">
    <property type="nucleotide sequence ID" value="NZ_QLYR01000011.1"/>
</dbReference>
<comment type="caution">
    <text evidence="2">The sequence shown here is derived from an EMBL/GenBank/DDBJ whole genome shotgun (WGS) entry which is preliminary data.</text>
</comment>
<sequence length="242" mass="25819">MMHEFSREELLFGSTAMERLKEASVAVFGLGGVGSYTAEALARGGVGRLALVDGDEVALTNINRQLLATHRTVGRRKVDVMADRIAEINPAARVERRDCFLLEDTAGLFDFSTFSYVVDAVDTVAAKLLLAERCQAAGVPLISCMGTGNKIDPCAFEVADIYQTSGCPLARVMRRELRRRGIASLKVVYSKEAPRPFCGEVLDGAEKKGTAGRMAPGSCSFVPPVAGMIMAGEVIKGITGIG</sequence>
<protein>
    <submittedName>
        <fullName evidence="2">tRNA threonylcarbamoyladenosine dehydratase</fullName>
    </submittedName>
</protein>
<dbReference type="PANTHER" id="PTHR43267">
    <property type="entry name" value="TRNA THREONYLCARBAMOYLADENOSINE DEHYDRATASE"/>
    <property type="match status" value="1"/>
</dbReference>
<name>A0A328U8M1_9FIRM</name>
<dbReference type="InterPro" id="IPR000594">
    <property type="entry name" value="ThiF_NAD_FAD-bd"/>
</dbReference>
<evidence type="ECO:0000259" key="1">
    <source>
        <dbReference type="Pfam" id="PF00899"/>
    </source>
</evidence>
<keyword evidence="3" id="KW-1185">Reference proteome</keyword>
<dbReference type="GO" id="GO:0061503">
    <property type="term" value="F:tRNA threonylcarbamoyladenosine dehydratase"/>
    <property type="evidence" value="ECO:0007669"/>
    <property type="project" value="TreeGrafter"/>
</dbReference>
<reference evidence="2 3" key="1">
    <citation type="submission" date="2018-06" db="EMBL/GenBank/DDBJ databases">
        <title>Noncontiguous genome sequence of Ruminococcaceae bacterium ASD2818.</title>
        <authorList>
            <person name="Chaplin A.V."/>
            <person name="Sokolova S.R."/>
            <person name="Kochetkova T.O."/>
            <person name="Goltsov A.Y."/>
            <person name="Trofimov D.Y."/>
            <person name="Efimov B.A."/>
        </authorList>
    </citation>
    <scope>NUCLEOTIDE SEQUENCE [LARGE SCALE GENOMIC DNA]</scope>
    <source>
        <strain evidence="2 3">ASD2818</strain>
    </source>
</reference>
<proteinExistence type="predicted"/>
<accession>A0A328U8M1</accession>
<evidence type="ECO:0000313" key="2">
    <source>
        <dbReference type="EMBL" id="RAQ22616.1"/>
    </source>
</evidence>
<dbReference type="EMBL" id="QLYR01000011">
    <property type="protein sequence ID" value="RAQ22616.1"/>
    <property type="molecule type" value="Genomic_DNA"/>
</dbReference>
<feature type="domain" description="THIF-type NAD/FAD binding fold" evidence="1">
    <location>
        <begin position="7"/>
        <end position="241"/>
    </location>
</feature>
<dbReference type="GO" id="GO:0008641">
    <property type="term" value="F:ubiquitin-like modifier activating enzyme activity"/>
    <property type="evidence" value="ECO:0007669"/>
    <property type="project" value="InterPro"/>
</dbReference>
<dbReference type="InterPro" id="IPR045886">
    <property type="entry name" value="ThiF/MoeB/HesA"/>
</dbReference>
<dbReference type="Gene3D" id="3.40.50.720">
    <property type="entry name" value="NAD(P)-binding Rossmann-like Domain"/>
    <property type="match status" value="1"/>
</dbReference>
<dbReference type="AlphaFoldDB" id="A0A328U8M1"/>
<evidence type="ECO:0000313" key="3">
    <source>
        <dbReference type="Proteomes" id="UP000249377"/>
    </source>
</evidence>